<organism evidence="1 2">
    <name type="scientific">Thalassobacterium sedimentorum</name>
    <dbReference type="NCBI Taxonomy" id="3041258"/>
    <lineage>
        <taxon>Bacteria</taxon>
        <taxon>Pseudomonadati</taxon>
        <taxon>Verrucomicrobiota</taxon>
        <taxon>Opitutia</taxon>
        <taxon>Puniceicoccales</taxon>
        <taxon>Coraliomargaritaceae</taxon>
        <taxon>Thalassobacterium</taxon>
    </lineage>
</organism>
<sequence>MPKKTKTCIAVIADLIDSKQIKDRYAFQKDLAADLAKVGAGSLESPYTLTLGDEFQALYGNARGLLYDILQIRAFIYPVRCRFSIAIGEITTPINPNQAIGMDGPAFHLARKKIEQLKNSDNHLSIAGLPAALNQLLSPALDLLWTSTESWNANRLQILLRELESMSARQGEYQLEITERAINKNIREARLRDWVKFIESLEAQISQLIPS</sequence>
<evidence type="ECO:0000313" key="2">
    <source>
        <dbReference type="Proteomes" id="UP001243717"/>
    </source>
</evidence>
<dbReference type="EMBL" id="JARXIC010000061">
    <property type="protein sequence ID" value="MDQ8196301.1"/>
    <property type="molecule type" value="Genomic_DNA"/>
</dbReference>
<comment type="caution">
    <text evidence="1">The sequence shown here is derived from an EMBL/GenBank/DDBJ whole genome shotgun (WGS) entry which is preliminary data.</text>
</comment>
<gene>
    <name evidence="1" type="ORF">QEH59_17835</name>
</gene>
<reference evidence="1 2" key="1">
    <citation type="submission" date="2023-04" db="EMBL/GenBank/DDBJ databases">
        <title>A novel bacteria isolated from coastal sediment.</title>
        <authorList>
            <person name="Liu X.-J."/>
            <person name="Du Z.-J."/>
        </authorList>
    </citation>
    <scope>NUCLEOTIDE SEQUENCE [LARGE SCALE GENOMIC DNA]</scope>
    <source>
        <strain evidence="1 2">SDUM461004</strain>
    </source>
</reference>
<name>A0ABU1ANE0_9BACT</name>
<dbReference type="Pfam" id="PF16264">
    <property type="entry name" value="SatD"/>
    <property type="match status" value="1"/>
</dbReference>
<protein>
    <submittedName>
        <fullName evidence="1">SatD family protein</fullName>
    </submittedName>
</protein>
<dbReference type="InterPro" id="IPR032580">
    <property type="entry name" value="SatD"/>
</dbReference>
<proteinExistence type="predicted"/>
<accession>A0ABU1ANE0</accession>
<dbReference type="Proteomes" id="UP001243717">
    <property type="component" value="Unassembled WGS sequence"/>
</dbReference>
<dbReference type="RefSeq" id="WP_308986736.1">
    <property type="nucleotide sequence ID" value="NZ_JARXIC010000061.1"/>
</dbReference>
<keyword evidence="2" id="KW-1185">Reference proteome</keyword>
<evidence type="ECO:0000313" key="1">
    <source>
        <dbReference type="EMBL" id="MDQ8196301.1"/>
    </source>
</evidence>